<dbReference type="PROSITE" id="PS00118">
    <property type="entry name" value="PA2_HIS"/>
    <property type="match status" value="1"/>
</dbReference>
<feature type="signal peptide" evidence="7">
    <location>
        <begin position="1"/>
        <end position="16"/>
    </location>
</feature>
<dbReference type="GO" id="GO:0005509">
    <property type="term" value="F:calcium ion binding"/>
    <property type="evidence" value="ECO:0007669"/>
    <property type="project" value="InterPro"/>
</dbReference>
<dbReference type="InterPro" id="IPR033113">
    <property type="entry name" value="PLA2_histidine"/>
</dbReference>
<keyword evidence="7" id="KW-0732">Signal</keyword>
<keyword evidence="7" id="KW-0378">Hydrolase</keyword>
<name>A0A016W0C3_9BILA</name>
<comment type="catalytic activity">
    <reaction evidence="7">
        <text>a 1,2-diacyl-sn-glycero-3-phosphocholine + H2O = a 1-acyl-sn-glycero-3-phosphocholine + a fatty acid + H(+)</text>
        <dbReference type="Rhea" id="RHEA:15801"/>
        <dbReference type="ChEBI" id="CHEBI:15377"/>
        <dbReference type="ChEBI" id="CHEBI:15378"/>
        <dbReference type="ChEBI" id="CHEBI:28868"/>
        <dbReference type="ChEBI" id="CHEBI:57643"/>
        <dbReference type="ChEBI" id="CHEBI:58168"/>
        <dbReference type="EC" id="3.1.1.4"/>
    </reaction>
</comment>
<dbReference type="PANTHER" id="PTHR11716:SF107">
    <property type="entry name" value="PHOSPHOLIPASE A2"/>
    <property type="match status" value="1"/>
</dbReference>
<evidence type="ECO:0000256" key="1">
    <source>
        <dbReference type="ARBA" id="ARBA00004613"/>
    </source>
</evidence>
<dbReference type="GO" id="GO:0005576">
    <property type="term" value="C:extracellular region"/>
    <property type="evidence" value="ECO:0007669"/>
    <property type="project" value="UniProtKB-SubCell"/>
</dbReference>
<dbReference type="PRINTS" id="PR00389">
    <property type="entry name" value="PHPHLIPASEA2"/>
</dbReference>
<keyword evidence="3 5" id="KW-1015">Disulfide bond</keyword>
<evidence type="ECO:0000256" key="6">
    <source>
        <dbReference type="RuleBase" id="RU003654"/>
    </source>
</evidence>
<dbReference type="SMART" id="SM00085">
    <property type="entry name" value="PA2c"/>
    <property type="match status" value="1"/>
</dbReference>
<dbReference type="EC" id="3.1.1.4" evidence="7"/>
<evidence type="ECO:0000259" key="8">
    <source>
        <dbReference type="SMART" id="SM00085"/>
    </source>
</evidence>
<feature type="disulfide bond" evidence="5">
    <location>
        <begin position="57"/>
        <end position="73"/>
    </location>
</feature>
<dbReference type="GO" id="GO:0050482">
    <property type="term" value="P:arachidonate secretion"/>
    <property type="evidence" value="ECO:0007669"/>
    <property type="project" value="InterPro"/>
</dbReference>
<evidence type="ECO:0000256" key="5">
    <source>
        <dbReference type="PIRSR" id="PIRSR601211-3"/>
    </source>
</evidence>
<keyword evidence="10" id="KW-1185">Reference proteome</keyword>
<keyword evidence="2 7" id="KW-0964">Secreted</keyword>
<accession>A0A016W0C3</accession>
<comment type="subcellular location">
    <subcellularLocation>
        <location evidence="1 7">Secreted</location>
    </subcellularLocation>
</comment>
<keyword evidence="4" id="KW-0479">Metal-binding</keyword>
<evidence type="ECO:0000313" key="10">
    <source>
        <dbReference type="Proteomes" id="UP000024635"/>
    </source>
</evidence>
<dbReference type="OrthoDB" id="5839847at2759"/>
<sequence length="181" mass="20523">MLLIFLVLLLPSLAFTQAPNAKGNPKPHNLSLWNFGRMGKCVLKYNPFIFNHYGCWCGSGGGWDPIDENDRCCMIHDKCYDAAVESNICSGTWWQYVASYKWKCVDHTAICERTEKESLRLVNNSLQTALSKPCRLTAQSPSATFKCHSFAARIKDDFAASTHFEESVHYTGLSNHRHQSR</sequence>
<dbReference type="GO" id="GO:0016042">
    <property type="term" value="P:lipid catabolic process"/>
    <property type="evidence" value="ECO:0007669"/>
    <property type="project" value="InterPro"/>
</dbReference>
<protein>
    <recommendedName>
        <fullName evidence="7">Phospholipase A2</fullName>
        <ecNumber evidence="7">3.1.1.4</ecNumber>
    </recommendedName>
</protein>
<evidence type="ECO:0000256" key="2">
    <source>
        <dbReference type="ARBA" id="ARBA00022525"/>
    </source>
</evidence>
<dbReference type="PANTHER" id="PTHR11716">
    <property type="entry name" value="PHOSPHOLIPASE A2 FAMILY MEMBER"/>
    <property type="match status" value="1"/>
</dbReference>
<comment type="similarity">
    <text evidence="6">Belongs to the phospholipase A2 family.</text>
</comment>
<keyword evidence="4 7" id="KW-0106">Calcium</keyword>
<dbReference type="EMBL" id="JARK01001338">
    <property type="protein sequence ID" value="EYC33070.1"/>
    <property type="molecule type" value="Genomic_DNA"/>
</dbReference>
<evidence type="ECO:0000256" key="4">
    <source>
        <dbReference type="PIRSR" id="PIRSR601211-2"/>
    </source>
</evidence>
<dbReference type="SUPFAM" id="SSF48619">
    <property type="entry name" value="Phospholipase A2, PLA2"/>
    <property type="match status" value="1"/>
</dbReference>
<comment type="caution">
    <text evidence="9">The sequence shown here is derived from an EMBL/GenBank/DDBJ whole genome shotgun (WGS) entry which is preliminary data.</text>
</comment>
<dbReference type="Gene3D" id="1.20.90.10">
    <property type="entry name" value="Phospholipase A2 domain"/>
    <property type="match status" value="1"/>
</dbReference>
<feature type="binding site" evidence="4">
    <location>
        <position position="60"/>
    </location>
    <ligand>
        <name>Ca(2+)</name>
        <dbReference type="ChEBI" id="CHEBI:29108"/>
    </ligand>
</feature>
<proteinExistence type="inferred from homology"/>
<feature type="binding site" evidence="4">
    <location>
        <position position="58"/>
    </location>
    <ligand>
        <name>Ca(2+)</name>
        <dbReference type="ChEBI" id="CHEBI:29108"/>
    </ligand>
</feature>
<feature type="domain" description="Phospholipase A2-like central" evidence="8">
    <location>
        <begin position="31"/>
        <end position="135"/>
    </location>
</feature>
<evidence type="ECO:0000256" key="3">
    <source>
        <dbReference type="ARBA" id="ARBA00023157"/>
    </source>
</evidence>
<feature type="chain" id="PRO_5001385681" description="Phospholipase A2" evidence="7">
    <location>
        <begin position="17"/>
        <end position="181"/>
    </location>
</feature>
<gene>
    <name evidence="9" type="primary">Acey_s0002.g585</name>
    <name evidence="9" type="ORF">Y032_0002g585</name>
</gene>
<dbReference type="Proteomes" id="UP000024635">
    <property type="component" value="Unassembled WGS sequence"/>
</dbReference>
<comment type="cofactor">
    <cofactor evidence="4">
        <name>Ca(2+)</name>
        <dbReference type="ChEBI" id="CHEBI:29108"/>
    </cofactor>
    <text evidence="4">Binds 1 Ca(2+) ion per subunit.</text>
</comment>
<dbReference type="InterPro" id="IPR001211">
    <property type="entry name" value="PLA2"/>
</dbReference>
<reference evidence="10" key="1">
    <citation type="journal article" date="2015" name="Nat. Genet.">
        <title>The genome and transcriptome of the zoonotic hookworm Ancylostoma ceylanicum identify infection-specific gene families.</title>
        <authorList>
            <person name="Schwarz E.M."/>
            <person name="Hu Y."/>
            <person name="Antoshechkin I."/>
            <person name="Miller M.M."/>
            <person name="Sternberg P.W."/>
            <person name="Aroian R.V."/>
        </authorList>
    </citation>
    <scope>NUCLEOTIDE SEQUENCE</scope>
    <source>
        <strain evidence="10">HY135</strain>
    </source>
</reference>
<feature type="binding site" evidence="4">
    <location>
        <position position="77"/>
    </location>
    <ligand>
        <name>Ca(2+)</name>
        <dbReference type="ChEBI" id="CHEBI:29108"/>
    </ligand>
</feature>
<organism evidence="9 10">
    <name type="scientific">Ancylostoma ceylanicum</name>
    <dbReference type="NCBI Taxonomy" id="53326"/>
    <lineage>
        <taxon>Eukaryota</taxon>
        <taxon>Metazoa</taxon>
        <taxon>Ecdysozoa</taxon>
        <taxon>Nematoda</taxon>
        <taxon>Chromadorea</taxon>
        <taxon>Rhabditida</taxon>
        <taxon>Rhabditina</taxon>
        <taxon>Rhabditomorpha</taxon>
        <taxon>Strongyloidea</taxon>
        <taxon>Ancylostomatidae</taxon>
        <taxon>Ancylostomatinae</taxon>
        <taxon>Ancylostoma</taxon>
    </lineage>
</organism>
<dbReference type="InterPro" id="IPR036444">
    <property type="entry name" value="PLipase_A2_dom_sf"/>
</dbReference>
<dbReference type="AlphaFoldDB" id="A0A016W0C3"/>
<evidence type="ECO:0000256" key="7">
    <source>
        <dbReference type="RuleBase" id="RU361236"/>
    </source>
</evidence>
<evidence type="ECO:0000313" key="9">
    <source>
        <dbReference type="EMBL" id="EYC33070.1"/>
    </source>
</evidence>
<dbReference type="GO" id="GO:0006644">
    <property type="term" value="P:phospholipid metabolic process"/>
    <property type="evidence" value="ECO:0007669"/>
    <property type="project" value="InterPro"/>
</dbReference>
<dbReference type="STRING" id="53326.A0A016W0C3"/>
<dbReference type="Pfam" id="PF00068">
    <property type="entry name" value="Phospholip_A2_1"/>
    <property type="match status" value="1"/>
</dbReference>
<dbReference type="InterPro" id="IPR016090">
    <property type="entry name" value="PLA2-like_dom"/>
</dbReference>
<keyword evidence="7" id="KW-0443">Lipid metabolism</keyword>
<dbReference type="GO" id="GO:0004623">
    <property type="term" value="F:phospholipase A2 activity"/>
    <property type="evidence" value="ECO:0007669"/>
    <property type="project" value="UniProtKB-EC"/>
</dbReference>